<dbReference type="Pfam" id="PF20150">
    <property type="entry name" value="2EXR"/>
    <property type="match status" value="1"/>
</dbReference>
<dbReference type="InterPro" id="IPR045518">
    <property type="entry name" value="2EXR"/>
</dbReference>
<reference evidence="2 3" key="1">
    <citation type="submission" date="2016-04" db="EMBL/GenBank/DDBJ databases">
        <title>A degradative enzymes factory behind the ericoid mycorrhizal symbiosis.</title>
        <authorList>
            <consortium name="DOE Joint Genome Institute"/>
            <person name="Martino E."/>
            <person name="Morin E."/>
            <person name="Grelet G."/>
            <person name="Kuo A."/>
            <person name="Kohler A."/>
            <person name="Daghino S."/>
            <person name="Barry K."/>
            <person name="Choi C."/>
            <person name="Cichocki N."/>
            <person name="Clum A."/>
            <person name="Copeland A."/>
            <person name="Hainaut M."/>
            <person name="Haridas S."/>
            <person name="Labutti K."/>
            <person name="Lindquist E."/>
            <person name="Lipzen A."/>
            <person name="Khouja H.-R."/>
            <person name="Murat C."/>
            <person name="Ohm R."/>
            <person name="Olson A."/>
            <person name="Spatafora J."/>
            <person name="Veneault-Fourrey C."/>
            <person name="Henrissat B."/>
            <person name="Grigoriev I."/>
            <person name="Martin F."/>
            <person name="Perotto S."/>
        </authorList>
    </citation>
    <scope>NUCLEOTIDE SEQUENCE [LARGE SCALE GENOMIC DNA]</scope>
    <source>
        <strain evidence="2 3">F</strain>
    </source>
</reference>
<dbReference type="AlphaFoldDB" id="A0A2J6RHL2"/>
<accession>A0A2J6RHL2</accession>
<name>A0A2J6RHL2_HYAVF</name>
<dbReference type="PANTHER" id="PTHR35910">
    <property type="entry name" value="2EXR DOMAIN-CONTAINING PROTEIN"/>
    <property type="match status" value="1"/>
</dbReference>
<sequence length="326" mass="37175">MNPTFHPFPSLPLELRLKIWSHLLPEQRIVDIIAISTDERQLFCDLSQENTVSSPRWITSFVDHLQSPQQALPVLFHVNRETRALLLRRWKVLQGVQVLGKQEIRSIAYAIAKDEYRKEPVGRTGWRVKGPQVQGEGGAQDSVFYLHPPSLNTPPILFNPDIDLLFLADPPSTRKVPSLSVLVRWLDKDIVASLRNLAIPYYSWRKDNTFGQIGCLRDFKRLERLWVAFVGDEGRENAGWLAAVDRGEVGAEQGEPYLCEIREQIRGDIAMERALLGWGRPVVRVVKDRGVVMRELVECGAWARGVRSHGCFPHCGCMRTPERVVE</sequence>
<evidence type="ECO:0000313" key="2">
    <source>
        <dbReference type="EMBL" id="PMD37987.1"/>
    </source>
</evidence>
<dbReference type="PANTHER" id="PTHR35910:SF6">
    <property type="entry name" value="2EXR DOMAIN-CONTAINING PROTEIN"/>
    <property type="match status" value="1"/>
</dbReference>
<proteinExistence type="predicted"/>
<dbReference type="OrthoDB" id="3473305at2759"/>
<dbReference type="Proteomes" id="UP000235786">
    <property type="component" value="Unassembled WGS sequence"/>
</dbReference>
<protein>
    <recommendedName>
        <fullName evidence="1">2EXR domain-containing protein</fullName>
    </recommendedName>
</protein>
<keyword evidence="3" id="KW-1185">Reference proteome</keyword>
<organism evidence="2 3">
    <name type="scientific">Hyaloscypha variabilis (strain UAMH 11265 / GT02V1 / F)</name>
    <name type="common">Meliniomyces variabilis</name>
    <dbReference type="NCBI Taxonomy" id="1149755"/>
    <lineage>
        <taxon>Eukaryota</taxon>
        <taxon>Fungi</taxon>
        <taxon>Dikarya</taxon>
        <taxon>Ascomycota</taxon>
        <taxon>Pezizomycotina</taxon>
        <taxon>Leotiomycetes</taxon>
        <taxon>Helotiales</taxon>
        <taxon>Hyaloscyphaceae</taxon>
        <taxon>Hyaloscypha</taxon>
        <taxon>Hyaloscypha variabilis</taxon>
    </lineage>
</organism>
<evidence type="ECO:0000313" key="3">
    <source>
        <dbReference type="Proteomes" id="UP000235786"/>
    </source>
</evidence>
<evidence type="ECO:0000259" key="1">
    <source>
        <dbReference type="Pfam" id="PF20150"/>
    </source>
</evidence>
<feature type="domain" description="2EXR" evidence="1">
    <location>
        <begin position="5"/>
        <end position="94"/>
    </location>
</feature>
<gene>
    <name evidence="2" type="ORF">L207DRAFT_513938</name>
</gene>
<dbReference type="EMBL" id="KZ613948">
    <property type="protein sequence ID" value="PMD37987.1"/>
    <property type="molecule type" value="Genomic_DNA"/>
</dbReference>